<evidence type="ECO:0000313" key="2">
    <source>
        <dbReference type="EMBL" id="AMP16652.1"/>
    </source>
</evidence>
<keyword evidence="1" id="KW-0479">Metal-binding</keyword>
<protein>
    <recommendedName>
        <fullName evidence="4">Thermophilic metalloprotease family protein</fullName>
    </recommendedName>
</protein>
<reference evidence="2 3" key="1">
    <citation type="submission" date="2015-11" db="EMBL/GenBank/DDBJ databases">
        <title>Exploring the genomic traits of fungus-feeding bacterial genus Collimonas.</title>
        <authorList>
            <person name="Song C."/>
            <person name="Schmidt R."/>
            <person name="de Jager V."/>
            <person name="Krzyzanowska D."/>
            <person name="Jongedijk E."/>
            <person name="Cankar K."/>
            <person name="Beekwilder J."/>
            <person name="van Veen A."/>
            <person name="de Boer W."/>
            <person name="van Veen J.A."/>
            <person name="Garbeva P."/>
        </authorList>
    </citation>
    <scope>NUCLEOTIDE SEQUENCE [LARGE SCALE GENOMIC DNA]</scope>
    <source>
        <strain evidence="2 3">Ter291</strain>
    </source>
</reference>
<name>A0ABM5ZCG1_9BURK</name>
<dbReference type="EMBL" id="CP013236">
    <property type="protein sequence ID" value="AMP16652.1"/>
    <property type="molecule type" value="Genomic_DNA"/>
</dbReference>
<dbReference type="InterPro" id="IPR052170">
    <property type="entry name" value="M29_Exopeptidase"/>
</dbReference>
<dbReference type="Proteomes" id="UP000074914">
    <property type="component" value="Chromosome"/>
</dbReference>
<dbReference type="PANTHER" id="PTHR34448">
    <property type="entry name" value="AMINOPEPTIDASE"/>
    <property type="match status" value="1"/>
</dbReference>
<evidence type="ECO:0008006" key="4">
    <source>
        <dbReference type="Google" id="ProtNLM"/>
    </source>
</evidence>
<dbReference type="PANTHER" id="PTHR34448:SF1">
    <property type="entry name" value="BLL6088 PROTEIN"/>
    <property type="match status" value="1"/>
</dbReference>
<proteinExistence type="predicted"/>
<gene>
    <name evidence="2" type="ORF">CPter291_4426</name>
</gene>
<evidence type="ECO:0000313" key="3">
    <source>
        <dbReference type="Proteomes" id="UP000074914"/>
    </source>
</evidence>
<dbReference type="SUPFAM" id="SSF144052">
    <property type="entry name" value="Thermophilic metalloprotease-like"/>
    <property type="match status" value="1"/>
</dbReference>
<evidence type="ECO:0000256" key="1">
    <source>
        <dbReference type="ARBA" id="ARBA00022723"/>
    </source>
</evidence>
<accession>A0ABM5ZCG1</accession>
<sequence length="371" mass="41141">MLFQQEWHGLQHGISFSERYATMNPIQNQAPANVISQEALDAAEKHLRDVLALAIEHAAPHAAVVVSDARCALAATLTAAYRRCLPDATFIDFDAVSPDAVLATFAPLQAGDLVILVQSTNFRLEAFRIRVELFKRGLKVIEHPHLSRMPGPEALYYIESLAYDPAYYRGVGYALKARIDHARRAVVDSGGEQLLFDSPLEAAKLNIGDYSEMNNVGGQFPIGEVFTEAQDLEAVNGKVRIFVFGDTAFRVNQPAQPITLVISEGRVTEAIDSTPEFDQVLANIRADEGEVWLRELGFGMNRAFSQERRVSDIGTYERMCGIHLSLGAKHGVYSKANIKRTSARYHIDVFAVTEAVYLDDEVVYRNGAWQP</sequence>
<keyword evidence="3" id="KW-1185">Reference proteome</keyword>
<organism evidence="2 3">
    <name type="scientific">Collimonas pratensis</name>
    <dbReference type="NCBI Taxonomy" id="279113"/>
    <lineage>
        <taxon>Bacteria</taxon>
        <taxon>Pseudomonadati</taxon>
        <taxon>Pseudomonadota</taxon>
        <taxon>Betaproteobacteria</taxon>
        <taxon>Burkholderiales</taxon>
        <taxon>Oxalobacteraceae</taxon>
        <taxon>Collimonas</taxon>
    </lineage>
</organism>